<proteinExistence type="predicted"/>
<reference evidence="2 3" key="1">
    <citation type="submission" date="2024-01" db="EMBL/GenBank/DDBJ databases">
        <title>A telomere-to-telomere, gap-free genome of sweet tea (Lithocarpus litseifolius).</title>
        <authorList>
            <person name="Zhou J."/>
        </authorList>
    </citation>
    <scope>NUCLEOTIDE SEQUENCE [LARGE SCALE GENOMIC DNA]</scope>
    <source>
        <strain evidence="2">Zhou-2022a</strain>
        <tissue evidence="2">Leaf</tissue>
    </source>
</reference>
<feature type="region of interest" description="Disordered" evidence="1">
    <location>
        <begin position="117"/>
        <end position="137"/>
    </location>
</feature>
<dbReference type="Proteomes" id="UP001459277">
    <property type="component" value="Unassembled WGS sequence"/>
</dbReference>
<accession>A0AAW2DLM5</accession>
<feature type="compositionally biased region" description="Low complexity" evidence="1">
    <location>
        <begin position="84"/>
        <end position="97"/>
    </location>
</feature>
<evidence type="ECO:0000313" key="3">
    <source>
        <dbReference type="Proteomes" id="UP001459277"/>
    </source>
</evidence>
<organism evidence="2 3">
    <name type="scientific">Lithocarpus litseifolius</name>
    <dbReference type="NCBI Taxonomy" id="425828"/>
    <lineage>
        <taxon>Eukaryota</taxon>
        <taxon>Viridiplantae</taxon>
        <taxon>Streptophyta</taxon>
        <taxon>Embryophyta</taxon>
        <taxon>Tracheophyta</taxon>
        <taxon>Spermatophyta</taxon>
        <taxon>Magnoliopsida</taxon>
        <taxon>eudicotyledons</taxon>
        <taxon>Gunneridae</taxon>
        <taxon>Pentapetalae</taxon>
        <taxon>rosids</taxon>
        <taxon>fabids</taxon>
        <taxon>Fagales</taxon>
        <taxon>Fagaceae</taxon>
        <taxon>Lithocarpus</taxon>
    </lineage>
</organism>
<comment type="caution">
    <text evidence="2">The sequence shown here is derived from an EMBL/GenBank/DDBJ whole genome shotgun (WGS) entry which is preliminary data.</text>
</comment>
<feature type="compositionally biased region" description="Low complexity" evidence="1">
    <location>
        <begin position="68"/>
        <end position="77"/>
    </location>
</feature>
<dbReference type="EMBL" id="JAZDWU010000002">
    <property type="protein sequence ID" value="KAL0009946.1"/>
    <property type="molecule type" value="Genomic_DNA"/>
</dbReference>
<evidence type="ECO:0000313" key="2">
    <source>
        <dbReference type="EMBL" id="KAL0009946.1"/>
    </source>
</evidence>
<feature type="region of interest" description="Disordered" evidence="1">
    <location>
        <begin position="60"/>
        <end position="98"/>
    </location>
</feature>
<gene>
    <name evidence="2" type="ORF">SO802_005054</name>
</gene>
<keyword evidence="3" id="KW-1185">Reference proteome</keyword>
<evidence type="ECO:0000256" key="1">
    <source>
        <dbReference type="SAM" id="MobiDB-lite"/>
    </source>
</evidence>
<feature type="compositionally biased region" description="Low complexity" evidence="1">
    <location>
        <begin position="120"/>
        <end position="137"/>
    </location>
</feature>
<sequence length="137" mass="14998">MGYLGKGIDEGVEVVRGLRLGCLPQTHPRLHLHSPILILLPSSLFPFALSIPESYIFSRRRDQGAVVSPSRSTPSLSRRLDQGPVVSPSRSRPPLSRRQIKAAVDLTCRCLVVQIEARSRPPSSSPAAVSPSRARRD</sequence>
<protein>
    <submittedName>
        <fullName evidence="2">Uncharacterized protein</fullName>
    </submittedName>
</protein>
<name>A0AAW2DLM5_9ROSI</name>
<dbReference type="AlphaFoldDB" id="A0AAW2DLM5"/>